<name>A0A0M8P1F7_9EURO</name>
<reference evidence="1 2" key="1">
    <citation type="submission" date="2015-08" db="EMBL/GenBank/DDBJ databases">
        <title>Genome sequencing of Penicillium nordicum.</title>
        <authorList>
            <person name="Nguyen H.D."/>
            <person name="Seifert K.A."/>
        </authorList>
    </citation>
    <scope>NUCLEOTIDE SEQUENCE [LARGE SCALE GENOMIC DNA]</scope>
    <source>
        <strain evidence="1 2">DAOMC 185683</strain>
    </source>
</reference>
<evidence type="ECO:0000313" key="2">
    <source>
        <dbReference type="Proteomes" id="UP000037696"/>
    </source>
</evidence>
<comment type="caution">
    <text evidence="1">The sequence shown here is derived from an EMBL/GenBank/DDBJ whole genome shotgun (WGS) entry which is preliminary data.</text>
</comment>
<accession>A0A0M8P1F7</accession>
<dbReference type="Proteomes" id="UP000037696">
    <property type="component" value="Unassembled WGS sequence"/>
</dbReference>
<keyword evidence="2" id="KW-1185">Reference proteome</keyword>
<dbReference type="AlphaFoldDB" id="A0A0M8P1F7"/>
<organism evidence="1 2">
    <name type="scientific">Penicillium nordicum</name>
    <dbReference type="NCBI Taxonomy" id="229535"/>
    <lineage>
        <taxon>Eukaryota</taxon>
        <taxon>Fungi</taxon>
        <taxon>Dikarya</taxon>
        <taxon>Ascomycota</taxon>
        <taxon>Pezizomycotina</taxon>
        <taxon>Eurotiomycetes</taxon>
        <taxon>Eurotiomycetidae</taxon>
        <taxon>Eurotiales</taxon>
        <taxon>Aspergillaceae</taxon>
        <taxon>Penicillium</taxon>
    </lineage>
</organism>
<dbReference type="EMBL" id="LHQQ01000079">
    <property type="protein sequence ID" value="KOS43526.1"/>
    <property type="molecule type" value="Genomic_DNA"/>
</dbReference>
<gene>
    <name evidence="1" type="ORF">ACN38_g5556</name>
</gene>
<evidence type="ECO:0000313" key="1">
    <source>
        <dbReference type="EMBL" id="KOS43526.1"/>
    </source>
</evidence>
<proteinExistence type="predicted"/>
<sequence length="77" mass="9191">MWSTRAMAFCTKPNAKQTMWYDWVRATNYDLEHLNSSFFNYSLYNSDSIQTRFRFSLDSVQVQFRFSSVSSDHQSLL</sequence>
<protein>
    <submittedName>
        <fullName evidence="1">Uncharacterized protein</fullName>
    </submittedName>
</protein>